<feature type="compositionally biased region" description="Low complexity" evidence="1">
    <location>
        <begin position="363"/>
        <end position="374"/>
    </location>
</feature>
<proteinExistence type="predicted"/>
<accession>A0A0C3S794</accession>
<feature type="compositionally biased region" description="Acidic residues" evidence="1">
    <location>
        <begin position="217"/>
        <end position="226"/>
    </location>
</feature>
<keyword evidence="3" id="KW-1185">Reference proteome</keyword>
<dbReference type="OrthoDB" id="435460at2759"/>
<feature type="region of interest" description="Disordered" evidence="1">
    <location>
        <begin position="213"/>
        <end position="466"/>
    </location>
</feature>
<reference evidence="2 3" key="1">
    <citation type="journal article" date="2014" name="PLoS Genet.">
        <title>Analysis of the Phlebiopsis gigantea genome, transcriptome and secretome provides insight into its pioneer colonization strategies of wood.</title>
        <authorList>
            <person name="Hori C."/>
            <person name="Ishida T."/>
            <person name="Igarashi K."/>
            <person name="Samejima M."/>
            <person name="Suzuki H."/>
            <person name="Master E."/>
            <person name="Ferreira P."/>
            <person name="Ruiz-Duenas F.J."/>
            <person name="Held B."/>
            <person name="Canessa P."/>
            <person name="Larrondo L.F."/>
            <person name="Schmoll M."/>
            <person name="Druzhinina I.S."/>
            <person name="Kubicek C.P."/>
            <person name="Gaskell J.A."/>
            <person name="Kersten P."/>
            <person name="St John F."/>
            <person name="Glasner J."/>
            <person name="Sabat G."/>
            <person name="Splinter BonDurant S."/>
            <person name="Syed K."/>
            <person name="Yadav J."/>
            <person name="Mgbeahuruike A.C."/>
            <person name="Kovalchuk A."/>
            <person name="Asiegbu F.O."/>
            <person name="Lackner G."/>
            <person name="Hoffmeister D."/>
            <person name="Rencoret J."/>
            <person name="Gutierrez A."/>
            <person name="Sun H."/>
            <person name="Lindquist E."/>
            <person name="Barry K."/>
            <person name="Riley R."/>
            <person name="Grigoriev I.V."/>
            <person name="Henrissat B."/>
            <person name="Kues U."/>
            <person name="Berka R.M."/>
            <person name="Martinez A.T."/>
            <person name="Covert S.F."/>
            <person name="Blanchette R.A."/>
            <person name="Cullen D."/>
        </authorList>
    </citation>
    <scope>NUCLEOTIDE SEQUENCE [LARGE SCALE GENOMIC DNA]</scope>
    <source>
        <strain evidence="2 3">11061_1 CR5-6</strain>
    </source>
</reference>
<gene>
    <name evidence="2" type="ORF">PHLGIDRAFT_189221</name>
</gene>
<feature type="compositionally biased region" description="Basic and acidic residues" evidence="1">
    <location>
        <begin position="457"/>
        <end position="466"/>
    </location>
</feature>
<name>A0A0C3S794_PHLG1</name>
<feature type="compositionally biased region" description="Basic and acidic residues" evidence="1">
    <location>
        <begin position="414"/>
        <end position="430"/>
    </location>
</feature>
<dbReference type="AlphaFoldDB" id="A0A0C3S794"/>
<dbReference type="STRING" id="745531.A0A0C3S794"/>
<evidence type="ECO:0000313" key="3">
    <source>
        <dbReference type="Proteomes" id="UP000053257"/>
    </source>
</evidence>
<protein>
    <recommendedName>
        <fullName evidence="4">DNA-binding protein RAP1</fullName>
    </recommendedName>
</protein>
<evidence type="ECO:0008006" key="4">
    <source>
        <dbReference type="Google" id="ProtNLM"/>
    </source>
</evidence>
<dbReference type="CDD" id="cd11655">
    <property type="entry name" value="rap1_myb-like"/>
    <property type="match status" value="1"/>
</dbReference>
<dbReference type="EMBL" id="KN840569">
    <property type="protein sequence ID" value="KIP04575.1"/>
    <property type="molecule type" value="Genomic_DNA"/>
</dbReference>
<feature type="compositionally biased region" description="Acidic residues" evidence="1">
    <location>
        <begin position="235"/>
        <end position="244"/>
    </location>
</feature>
<evidence type="ECO:0000313" key="2">
    <source>
        <dbReference type="EMBL" id="KIP04575.1"/>
    </source>
</evidence>
<organism evidence="2 3">
    <name type="scientific">Phlebiopsis gigantea (strain 11061_1 CR5-6)</name>
    <name type="common">White-rot fungus</name>
    <name type="synonym">Peniophora gigantea</name>
    <dbReference type="NCBI Taxonomy" id="745531"/>
    <lineage>
        <taxon>Eukaryota</taxon>
        <taxon>Fungi</taxon>
        <taxon>Dikarya</taxon>
        <taxon>Basidiomycota</taxon>
        <taxon>Agaricomycotina</taxon>
        <taxon>Agaricomycetes</taxon>
        <taxon>Polyporales</taxon>
        <taxon>Phanerochaetaceae</taxon>
        <taxon>Phlebiopsis</taxon>
    </lineage>
</organism>
<dbReference type="Proteomes" id="UP000053257">
    <property type="component" value="Unassembled WGS sequence"/>
</dbReference>
<dbReference type="HOGENOM" id="CLU_586742_0_0_1"/>
<evidence type="ECO:0000256" key="1">
    <source>
        <dbReference type="SAM" id="MobiDB-lite"/>
    </source>
</evidence>
<dbReference type="Gene3D" id="1.10.10.60">
    <property type="entry name" value="Homeodomain-like"/>
    <property type="match status" value="1"/>
</dbReference>
<feature type="compositionally biased region" description="Polar residues" evidence="1">
    <location>
        <begin position="304"/>
        <end position="313"/>
    </location>
</feature>
<feature type="compositionally biased region" description="Acidic residues" evidence="1">
    <location>
        <begin position="444"/>
        <end position="456"/>
    </location>
</feature>
<sequence length="466" mass="50797">MPVFSGKVFHLVQGPTHICDKGGLTDARVKALQRVIQAHDGRCAGSLAEADVWLVNDAVLPTYRRYCLADPAHRAEGGGFVKRCVDAKRFLDAYVEDAMPMPGRVPGKRNDFTEAEKELLCQWIAMKIPEKAAGGRYGQNIYKQLVVQAMDFPNGLWGAAVSHPWASWLEHYKKNAETLDPRIAEIVEEKGYTSDQKTTYRVDRRVNGLKRIAVREESEESEDGNEGEGAAIEQEQPDDEESEEEPLRKRQRRVNQRSSSAAYAMNAEAGPSGANRQATRSPVVDRPPSPLNTQKTMVDPSQPPGQASSSRQRTAQREPVAISESEGEQDNPAGNQARGGRHSGSSVGTVRATPFNTRRSESSRSPSAPAAGPSRHADRQPLEASEQVASANAIEGVLDGDEQTQAGEFPSDDSQDRSREFGSDDSRSREGSLSFERSPGPSGSEDEQEPLESDASDDARAAEGLL</sequence>